<reference evidence="1" key="1">
    <citation type="submission" date="2021-06" db="EMBL/GenBank/DDBJ databases">
        <authorList>
            <person name="Kallberg Y."/>
            <person name="Tangrot J."/>
            <person name="Rosling A."/>
        </authorList>
    </citation>
    <scope>NUCLEOTIDE SEQUENCE</scope>
    <source>
        <strain evidence="1">IN212</strain>
    </source>
</reference>
<protein>
    <submittedName>
        <fullName evidence="1">7543_t:CDS:1</fullName>
    </submittedName>
</protein>
<dbReference type="OrthoDB" id="2425974at2759"/>
<comment type="caution">
    <text evidence="1">The sequence shown here is derived from an EMBL/GenBank/DDBJ whole genome shotgun (WGS) entry which is preliminary data.</text>
</comment>
<feature type="non-terminal residue" evidence="1">
    <location>
        <position position="1"/>
    </location>
</feature>
<evidence type="ECO:0000313" key="2">
    <source>
        <dbReference type="Proteomes" id="UP000789396"/>
    </source>
</evidence>
<keyword evidence="2" id="KW-1185">Reference proteome</keyword>
<dbReference type="Proteomes" id="UP000789396">
    <property type="component" value="Unassembled WGS sequence"/>
</dbReference>
<gene>
    <name evidence="1" type="ORF">RFULGI_LOCUS15444</name>
</gene>
<sequence length="88" mass="9949">EFYSTPIMGQTVEQDTITEINQVTSIHRPDIIQPSIRTAITQKQEYVHGFGIAKSGLKFAVENELVDEFIGLITRFIENHTGVDTNKQ</sequence>
<evidence type="ECO:0000313" key="1">
    <source>
        <dbReference type="EMBL" id="CAG8776163.1"/>
    </source>
</evidence>
<proteinExistence type="predicted"/>
<dbReference type="AlphaFoldDB" id="A0A9N9JF54"/>
<organism evidence="1 2">
    <name type="scientific">Racocetra fulgida</name>
    <dbReference type="NCBI Taxonomy" id="60492"/>
    <lineage>
        <taxon>Eukaryota</taxon>
        <taxon>Fungi</taxon>
        <taxon>Fungi incertae sedis</taxon>
        <taxon>Mucoromycota</taxon>
        <taxon>Glomeromycotina</taxon>
        <taxon>Glomeromycetes</taxon>
        <taxon>Diversisporales</taxon>
        <taxon>Gigasporaceae</taxon>
        <taxon>Racocetra</taxon>
    </lineage>
</organism>
<name>A0A9N9JF54_9GLOM</name>
<dbReference type="EMBL" id="CAJVPZ010049612">
    <property type="protein sequence ID" value="CAG8776163.1"/>
    <property type="molecule type" value="Genomic_DNA"/>
</dbReference>
<accession>A0A9N9JF54</accession>
<feature type="non-terminal residue" evidence="1">
    <location>
        <position position="88"/>
    </location>
</feature>